<feature type="compositionally biased region" description="Low complexity" evidence="2">
    <location>
        <begin position="354"/>
        <end position="367"/>
    </location>
</feature>
<protein>
    <recommendedName>
        <fullName evidence="3">Integrase catalytic domain-containing protein</fullName>
    </recommendedName>
</protein>
<feature type="domain" description="Integrase catalytic" evidence="3">
    <location>
        <begin position="780"/>
        <end position="903"/>
    </location>
</feature>
<gene>
    <name evidence="4" type="ORF">P8C59_000860</name>
</gene>
<organism evidence="4 5">
    <name type="scientific">Phyllachora maydis</name>
    <dbReference type="NCBI Taxonomy" id="1825666"/>
    <lineage>
        <taxon>Eukaryota</taxon>
        <taxon>Fungi</taxon>
        <taxon>Dikarya</taxon>
        <taxon>Ascomycota</taxon>
        <taxon>Pezizomycotina</taxon>
        <taxon>Sordariomycetes</taxon>
        <taxon>Sordariomycetidae</taxon>
        <taxon>Phyllachorales</taxon>
        <taxon>Phyllachoraceae</taxon>
        <taxon>Phyllachora</taxon>
    </lineage>
</organism>
<dbReference type="Pfam" id="PF22936">
    <property type="entry name" value="Pol_BBD"/>
    <property type="match status" value="1"/>
</dbReference>
<evidence type="ECO:0000259" key="3">
    <source>
        <dbReference type="PROSITE" id="PS50994"/>
    </source>
</evidence>
<dbReference type="InterPro" id="IPR036397">
    <property type="entry name" value="RNaseH_sf"/>
</dbReference>
<keyword evidence="5" id="KW-1185">Reference proteome</keyword>
<dbReference type="Gene3D" id="3.30.420.10">
    <property type="entry name" value="Ribonuclease H-like superfamily/Ribonuclease H"/>
    <property type="match status" value="1"/>
</dbReference>
<dbReference type="PANTHER" id="PTHR11439:SF467">
    <property type="entry name" value="INTEGRASE CATALYTIC DOMAIN-CONTAINING PROTEIN"/>
    <property type="match status" value="1"/>
</dbReference>
<dbReference type="EMBL" id="JAQQPM010000001">
    <property type="protein sequence ID" value="KAK2067096.1"/>
    <property type="molecule type" value="Genomic_DNA"/>
</dbReference>
<dbReference type="SUPFAM" id="SSF53098">
    <property type="entry name" value="Ribonuclease H-like"/>
    <property type="match status" value="1"/>
</dbReference>
<dbReference type="InterPro" id="IPR001584">
    <property type="entry name" value="Integrase_cat-core"/>
</dbReference>
<feature type="region of interest" description="Disordered" evidence="2">
    <location>
        <begin position="647"/>
        <end position="684"/>
    </location>
</feature>
<reference evidence="4" key="1">
    <citation type="journal article" date="2023" name="Mol. Plant Microbe Interact.">
        <title>Elucidating the Obligate Nature and Biological Capacity of an Invasive Fungal Corn Pathogen.</title>
        <authorList>
            <person name="MacCready J.S."/>
            <person name="Roggenkamp E.M."/>
            <person name="Gdanetz K."/>
            <person name="Chilvers M.I."/>
        </authorList>
    </citation>
    <scope>NUCLEOTIDE SEQUENCE</scope>
    <source>
        <strain evidence="4">PM02</strain>
    </source>
</reference>
<evidence type="ECO:0000313" key="4">
    <source>
        <dbReference type="EMBL" id="KAK2067096.1"/>
    </source>
</evidence>
<comment type="caution">
    <text evidence="4">The sequence shown here is derived from an EMBL/GenBank/DDBJ whole genome shotgun (WGS) entry which is preliminary data.</text>
</comment>
<feature type="compositionally biased region" description="Basic residues" evidence="2">
    <location>
        <begin position="368"/>
        <end position="380"/>
    </location>
</feature>
<dbReference type="PANTHER" id="PTHR11439">
    <property type="entry name" value="GAG-POL-RELATED RETROTRANSPOSON"/>
    <property type="match status" value="1"/>
</dbReference>
<keyword evidence="1" id="KW-0694">RNA-binding</keyword>
<dbReference type="PROSITE" id="PS50994">
    <property type="entry name" value="INTEGRASE"/>
    <property type="match status" value="1"/>
</dbReference>
<accession>A0AAD9MBN0</accession>
<dbReference type="GO" id="GO:0005634">
    <property type="term" value="C:nucleus"/>
    <property type="evidence" value="ECO:0007669"/>
    <property type="project" value="UniProtKB-ARBA"/>
</dbReference>
<feature type="compositionally biased region" description="Basic and acidic residues" evidence="2">
    <location>
        <begin position="996"/>
        <end position="1005"/>
    </location>
</feature>
<dbReference type="GO" id="GO:0003723">
    <property type="term" value="F:RNA binding"/>
    <property type="evidence" value="ECO:0007669"/>
    <property type="project" value="UniProtKB-KW"/>
</dbReference>
<feature type="region of interest" description="Disordered" evidence="2">
    <location>
        <begin position="985"/>
        <end position="1011"/>
    </location>
</feature>
<proteinExistence type="predicted"/>
<feature type="region of interest" description="Disordered" evidence="2">
    <location>
        <begin position="92"/>
        <end position="132"/>
    </location>
</feature>
<sequence>MADQAKGKEDKEDGEDYSEVIEFLKQNIKSYNRVIASQSSNIKTLLLSLNTLKASVEDSVSAIKNISSTLASLTNSSNAAATRKTSYSPRFDPFSGTIDLDSPPHPPRKEPHLGPAVNSATSNLDPPIDTGSKEGFKDTITSSIVKELSKKAYTIPDDSKLSRESNFEQWIQALSIVLRALGISNFLENPDISNTYSDSNQAVLLMLLRDSLSSSPRAAISWIYIPSKAFKLLVRQYSRPIESKKEDVYNKFHALTFSTYKKGLSAFNAEFNGYLAKLTIAKIDIDPSLILNQYFKALESKFPSWVSRQKSSIRQARMLGLTASSLNIEYLMADILEESRNPATEAYRAAHVANSSNSTPNSNSNPSKKGKNKKKGKKKASYNIEGQNYSAKSTEQASFMLGSYNLAVEEEEEESDSTLKGYKKRKDFKGKGLKTSSNNKAKYKDNKPKRRPRDPALYNSWLYNTGSTDHISNSKERFTTFTPNTGQLRPINTGNSPISPAGIGSITLEVLSRKAPPTYTKLVLDNVLYLPNIDINIVSRVRHYDSGGCLIKETLYRGDRRCIAVLDFKKSGFFLNIKGSSKPILHANFAFPLGLTSYNTTKSIEPQRNKIVVEIPSNSIRKEDYRPIIEDAIVSEAIEPNKRYKLRNSPAKGTTLEGIGPSLRGKRPRRPTREPEPLTGTGDLPRMLREPVIEENKVVEKAISSPTLKEPNIGQRDYYNLLNLAKLWHVRLGHIGLRLLKKTSSITKGLPNFDKIKEADFHYSSYDRGKAVRRVSKALIPDPPRVLDSIEGDTVKIRPRPYNRNPIVLLLVNRKSRYRWVFNLPNKSGPIVANAIKGFFRGLRNGFGRYPTKFHFDGGTEITDLLTTWLAKRGIKFSTSAPYIHKQNGLVERSVRVILDRIRTEECKLLAVLGSKTYLVYILSRRAVLKTSTVKFIKDNTVLSQPTDNTALEGELVDLDLDLEGAVSPDPSNLNTEKPISIEIGPSKLEPYESSSDSKLDEPSPDKPINPVIVESTRPTISIRKPELPELDYYKLLAKTSSYILSFVYKARKRVISKDSTPTTYKQVLKLPRDKRSKWLEAITKEFIQLLELGVFKFLPRSLLPSNRKLITCRNVLKVKKDAKNRPIKYKSRILPTWRILLAIGAVLDWEIEQADFIGAFLNSALREEIYMEIPEGLLDLAASNKAIYKLLLKYGYNPSTPNIIKLSKALYGVFYNAKTCYFIVTYIDDCLFIGPNIGYITDLKKRLNKWLSRSLNRPTKSHLNAAKNLFKYLNSTKDYSICFSCNGNTVADLGPKLSNSSNTTTKLSRDFYSKEGPRPLTTTSTTIVDSRNSKGSSRTSIINSSLVPIGFSDSDFAGDKATSKSTYGYLYKLAGRPISWKTKRATTIALSTLEAETDGLTEAIREVQWIIGLFSELYRPIDYPITLYGDNQGSITVANDLALHARTKHTLLKFRYVREQVKAKIVTIIYLNTKCF</sequence>
<evidence type="ECO:0000256" key="2">
    <source>
        <dbReference type="SAM" id="MobiDB-lite"/>
    </source>
</evidence>
<evidence type="ECO:0000256" key="1">
    <source>
        <dbReference type="ARBA" id="ARBA00022884"/>
    </source>
</evidence>
<dbReference type="GO" id="GO:0015074">
    <property type="term" value="P:DNA integration"/>
    <property type="evidence" value="ECO:0007669"/>
    <property type="project" value="InterPro"/>
</dbReference>
<dbReference type="InterPro" id="IPR054722">
    <property type="entry name" value="PolX-like_BBD"/>
</dbReference>
<dbReference type="Proteomes" id="UP001217918">
    <property type="component" value="Unassembled WGS sequence"/>
</dbReference>
<dbReference type="CDD" id="cd09272">
    <property type="entry name" value="RNase_HI_RT_Ty1"/>
    <property type="match status" value="1"/>
</dbReference>
<name>A0AAD9MBN0_9PEZI</name>
<feature type="region of interest" description="Disordered" evidence="2">
    <location>
        <begin position="428"/>
        <end position="458"/>
    </location>
</feature>
<evidence type="ECO:0000313" key="5">
    <source>
        <dbReference type="Proteomes" id="UP001217918"/>
    </source>
</evidence>
<dbReference type="InterPro" id="IPR012337">
    <property type="entry name" value="RNaseH-like_sf"/>
</dbReference>
<feature type="region of interest" description="Disordered" evidence="2">
    <location>
        <begin position="351"/>
        <end position="388"/>
    </location>
</feature>